<proteinExistence type="predicted"/>
<keyword evidence="2" id="KW-1185">Reference proteome</keyword>
<reference evidence="1 2" key="1">
    <citation type="journal article" date="2018" name="Sci. Rep.">
        <title>Genomic signatures of local adaptation to the degree of environmental predictability in rotifers.</title>
        <authorList>
            <person name="Franch-Gras L."/>
            <person name="Hahn C."/>
            <person name="Garcia-Roger E.M."/>
            <person name="Carmona M.J."/>
            <person name="Serra M."/>
            <person name="Gomez A."/>
        </authorList>
    </citation>
    <scope>NUCLEOTIDE SEQUENCE [LARGE SCALE GENOMIC DNA]</scope>
    <source>
        <strain evidence="1">HYR1</strain>
    </source>
</reference>
<dbReference type="EMBL" id="REGN01013111">
    <property type="protein sequence ID" value="RMZ94357.1"/>
    <property type="molecule type" value="Genomic_DNA"/>
</dbReference>
<accession>A0A3M7P6I8</accession>
<comment type="caution">
    <text evidence="1">The sequence shown here is derived from an EMBL/GenBank/DDBJ whole genome shotgun (WGS) entry which is preliminary data.</text>
</comment>
<evidence type="ECO:0000313" key="2">
    <source>
        <dbReference type="Proteomes" id="UP000276133"/>
    </source>
</evidence>
<sequence>MDGFVLAASNTNFNKQDRITSLIPKLKFRERDKPMQIVSIDDREENSANWCLQLLSLTTKIKERADSNNE</sequence>
<dbReference type="AlphaFoldDB" id="A0A3M7P6I8"/>
<name>A0A3M7P6I8_BRAPC</name>
<organism evidence="1 2">
    <name type="scientific">Brachionus plicatilis</name>
    <name type="common">Marine rotifer</name>
    <name type="synonym">Brachionus muelleri</name>
    <dbReference type="NCBI Taxonomy" id="10195"/>
    <lineage>
        <taxon>Eukaryota</taxon>
        <taxon>Metazoa</taxon>
        <taxon>Spiralia</taxon>
        <taxon>Gnathifera</taxon>
        <taxon>Rotifera</taxon>
        <taxon>Eurotatoria</taxon>
        <taxon>Monogononta</taxon>
        <taxon>Pseudotrocha</taxon>
        <taxon>Ploima</taxon>
        <taxon>Brachionidae</taxon>
        <taxon>Brachionus</taxon>
    </lineage>
</organism>
<dbReference type="Proteomes" id="UP000276133">
    <property type="component" value="Unassembled WGS sequence"/>
</dbReference>
<gene>
    <name evidence="1" type="ORF">BpHYR1_027327</name>
</gene>
<protein>
    <submittedName>
        <fullName evidence="1">Uncharacterized protein</fullName>
    </submittedName>
</protein>
<evidence type="ECO:0000313" key="1">
    <source>
        <dbReference type="EMBL" id="RMZ94357.1"/>
    </source>
</evidence>